<organism evidence="2 3">
    <name type="scientific">Roseobacter sinensis</name>
    <dbReference type="NCBI Taxonomy" id="2931391"/>
    <lineage>
        <taxon>Bacteria</taxon>
        <taxon>Pseudomonadati</taxon>
        <taxon>Pseudomonadota</taxon>
        <taxon>Alphaproteobacteria</taxon>
        <taxon>Rhodobacterales</taxon>
        <taxon>Roseobacteraceae</taxon>
        <taxon>Roseobacter</taxon>
    </lineage>
</organism>
<sequence>MKTPRARHHRTQGASSPTPGGMRKSPPRGPLTTLQAKATDSAAVRQLREMQARAGLPLQRVDDPSTAAIDDTGTLSWDKSKGVPGWAKYQYNQDHAQVDQSSSPFLPNYGPEHDDPGWKHSQGVPDWAKQEYKTQSKVKLIASVKDGLIGSIYFLDGRIRTTHGDGPTLELDNPRERTSRFNLDRGKAFDLFWKTNRGIYEFFYAQTDNSLTPQQREEQAAILVGKQFDQWLAVYLNLTPVDQLPDWVTPVTRADEAFDTDAADPSDDITLFEVFTKVSNGKVQSWHPSRGIAAKFETNKQVVSVLKAALRHIDGVTDVNQRNTLFYDFIKSRLPVFANQIRRPDQI</sequence>
<reference evidence="2 3" key="1">
    <citation type="submission" date="2022-04" db="EMBL/GenBank/DDBJ databases">
        <title>Roseobacter sp. WL0113 is a bacterium isolated from neritic sediment.</title>
        <authorList>
            <person name="Wang L."/>
            <person name="He W."/>
            <person name="Zhang D.-F."/>
        </authorList>
    </citation>
    <scope>NUCLEOTIDE SEQUENCE [LARGE SCALE GENOMIC DNA]</scope>
    <source>
        <strain evidence="2 3">WL0113</strain>
    </source>
</reference>
<comment type="caution">
    <text evidence="2">The sequence shown here is derived from an EMBL/GenBank/DDBJ whole genome shotgun (WGS) entry which is preliminary data.</text>
</comment>
<dbReference type="EMBL" id="JALIEB010000019">
    <property type="protein sequence ID" value="MCV3273728.1"/>
    <property type="molecule type" value="Genomic_DNA"/>
</dbReference>
<dbReference type="RefSeq" id="WP_263845937.1">
    <property type="nucleotide sequence ID" value="NZ_JALIEB010000019.1"/>
</dbReference>
<feature type="region of interest" description="Disordered" evidence="1">
    <location>
        <begin position="51"/>
        <end position="73"/>
    </location>
</feature>
<evidence type="ECO:0000313" key="3">
    <source>
        <dbReference type="Proteomes" id="UP001208690"/>
    </source>
</evidence>
<evidence type="ECO:0000313" key="2">
    <source>
        <dbReference type="EMBL" id="MCV3273728.1"/>
    </source>
</evidence>
<dbReference type="Proteomes" id="UP001208690">
    <property type="component" value="Unassembled WGS sequence"/>
</dbReference>
<accession>A0ABT3BKH1</accession>
<proteinExistence type="predicted"/>
<feature type="region of interest" description="Disordered" evidence="1">
    <location>
        <begin position="1"/>
        <end position="33"/>
    </location>
</feature>
<feature type="compositionally biased region" description="Basic residues" evidence="1">
    <location>
        <begin position="1"/>
        <end position="11"/>
    </location>
</feature>
<name>A0ABT3BKH1_9RHOB</name>
<protein>
    <submittedName>
        <fullName evidence="2">Uncharacterized protein</fullName>
    </submittedName>
</protein>
<evidence type="ECO:0000256" key="1">
    <source>
        <dbReference type="SAM" id="MobiDB-lite"/>
    </source>
</evidence>
<keyword evidence="3" id="KW-1185">Reference proteome</keyword>
<gene>
    <name evidence="2" type="ORF">MUB52_20030</name>
</gene>